<evidence type="ECO:0000313" key="2">
    <source>
        <dbReference type="Proteomes" id="UP000299102"/>
    </source>
</evidence>
<dbReference type="EMBL" id="BGZK01002143">
    <property type="protein sequence ID" value="GBP91121.1"/>
    <property type="molecule type" value="Genomic_DNA"/>
</dbReference>
<gene>
    <name evidence="1" type="ORF">EVAR_49592_1</name>
</gene>
<accession>A0A4C1ZQF5</accession>
<dbReference type="AlphaFoldDB" id="A0A4C1ZQF5"/>
<organism evidence="1 2">
    <name type="scientific">Eumeta variegata</name>
    <name type="common">Bagworm moth</name>
    <name type="synonym">Eumeta japonica</name>
    <dbReference type="NCBI Taxonomy" id="151549"/>
    <lineage>
        <taxon>Eukaryota</taxon>
        <taxon>Metazoa</taxon>
        <taxon>Ecdysozoa</taxon>
        <taxon>Arthropoda</taxon>
        <taxon>Hexapoda</taxon>
        <taxon>Insecta</taxon>
        <taxon>Pterygota</taxon>
        <taxon>Neoptera</taxon>
        <taxon>Endopterygota</taxon>
        <taxon>Lepidoptera</taxon>
        <taxon>Glossata</taxon>
        <taxon>Ditrysia</taxon>
        <taxon>Tineoidea</taxon>
        <taxon>Psychidae</taxon>
        <taxon>Oiketicinae</taxon>
        <taxon>Eumeta</taxon>
    </lineage>
</organism>
<protein>
    <submittedName>
        <fullName evidence="1">Uncharacterized protein</fullName>
    </submittedName>
</protein>
<proteinExistence type="predicted"/>
<dbReference type="Proteomes" id="UP000299102">
    <property type="component" value="Unassembled WGS sequence"/>
</dbReference>
<reference evidence="1 2" key="1">
    <citation type="journal article" date="2019" name="Commun. Biol.">
        <title>The bagworm genome reveals a unique fibroin gene that provides high tensile strength.</title>
        <authorList>
            <person name="Kono N."/>
            <person name="Nakamura H."/>
            <person name="Ohtoshi R."/>
            <person name="Tomita M."/>
            <person name="Numata K."/>
            <person name="Arakawa K."/>
        </authorList>
    </citation>
    <scope>NUCLEOTIDE SEQUENCE [LARGE SCALE GENOMIC DNA]</scope>
</reference>
<evidence type="ECO:0000313" key="1">
    <source>
        <dbReference type="EMBL" id="GBP91121.1"/>
    </source>
</evidence>
<name>A0A4C1ZQF5_EUMVA</name>
<keyword evidence="2" id="KW-1185">Reference proteome</keyword>
<comment type="caution">
    <text evidence="1">The sequence shown here is derived from an EMBL/GenBank/DDBJ whole genome shotgun (WGS) entry which is preliminary data.</text>
</comment>
<sequence>MQSSGRMTKGTVLRDIYSSIFSDYFHLRSNRGTRSVPQSARAAVVGHSGRQRPSICTATEFEAQNSLVRNKKTVVGELLCLRRRLNKIWNNNFFMIFKEANEQAVHQRVVNENYEKSERVASAERAITKATAHRATCGSLFVLSTKNLLIYASIVIS</sequence>